<evidence type="ECO:0000256" key="1">
    <source>
        <dbReference type="SAM" id="MobiDB-lite"/>
    </source>
</evidence>
<protein>
    <submittedName>
        <fullName evidence="2">Uncharacterized protein</fullName>
    </submittedName>
</protein>
<dbReference type="Proteomes" id="UP000006230">
    <property type="component" value="Unassembled WGS sequence"/>
</dbReference>
<name>Q0FVU2_SALBH</name>
<sequence>MTATSTAIRCCSTASERPRTEP</sequence>
<comment type="caution">
    <text evidence="2">The sequence shown here is derived from an EMBL/GenBank/DDBJ whole genome shotgun (WGS) entry which is preliminary data.</text>
</comment>
<evidence type="ECO:0000313" key="3">
    <source>
        <dbReference type="Proteomes" id="UP000006230"/>
    </source>
</evidence>
<dbReference type="HOGENOM" id="CLU_3424903_0_0_5"/>
<gene>
    <name evidence="2" type="ORF">R2601_04518</name>
</gene>
<organism evidence="2 3">
    <name type="scientific">Salipiger bermudensis (strain DSM 26914 / JCM 13377 / KCTC 12554 / HTCC2601)</name>
    <name type="common">Pelagibaca bermudensis</name>
    <dbReference type="NCBI Taxonomy" id="314265"/>
    <lineage>
        <taxon>Bacteria</taxon>
        <taxon>Pseudomonadati</taxon>
        <taxon>Pseudomonadota</taxon>
        <taxon>Alphaproteobacteria</taxon>
        <taxon>Rhodobacterales</taxon>
        <taxon>Roseobacteraceae</taxon>
        <taxon>Salipiger</taxon>
    </lineage>
</organism>
<dbReference type="EMBL" id="AATQ01000001">
    <property type="protein sequence ID" value="EAU48810.1"/>
    <property type="molecule type" value="Genomic_DNA"/>
</dbReference>
<feature type="region of interest" description="Disordered" evidence="1">
    <location>
        <begin position="1"/>
        <end position="22"/>
    </location>
</feature>
<reference evidence="2 3" key="1">
    <citation type="journal article" date="2010" name="J. Bacteriol.">
        <title>Genome sequences of Pelagibaca bermudensis HTCC2601T and Maritimibacter alkaliphilus HTCC2654T, the type strains of two marine Roseobacter genera.</title>
        <authorList>
            <person name="Thrash J.C."/>
            <person name="Cho J.C."/>
            <person name="Ferriera S."/>
            <person name="Johnson J."/>
            <person name="Vergin K.L."/>
            <person name="Giovannoni S.J."/>
        </authorList>
    </citation>
    <scope>NUCLEOTIDE SEQUENCE [LARGE SCALE GENOMIC DNA]</scope>
    <source>
        <strain evidence="3">DSM 26914 / JCM 13377 / KCTC 12554 / HTCC2601</strain>
    </source>
</reference>
<proteinExistence type="predicted"/>
<evidence type="ECO:0000313" key="2">
    <source>
        <dbReference type="EMBL" id="EAU48810.1"/>
    </source>
</evidence>
<dbReference type="AlphaFoldDB" id="Q0FVU2"/>
<keyword evidence="3" id="KW-1185">Reference proteome</keyword>
<feature type="compositionally biased region" description="Polar residues" evidence="1">
    <location>
        <begin position="1"/>
        <end position="15"/>
    </location>
</feature>
<accession>Q0FVU2</accession>